<evidence type="ECO:0008006" key="3">
    <source>
        <dbReference type="Google" id="ProtNLM"/>
    </source>
</evidence>
<reference evidence="2" key="1">
    <citation type="submission" date="2020-04" db="EMBL/GenBank/DDBJ databases">
        <authorList>
            <person name="Chiriac C."/>
            <person name="Salcher M."/>
            <person name="Ghai R."/>
            <person name="Kavagutti S V."/>
        </authorList>
    </citation>
    <scope>NUCLEOTIDE SEQUENCE</scope>
</reference>
<proteinExistence type="predicted"/>
<feature type="transmembrane region" description="Helical" evidence="1">
    <location>
        <begin position="74"/>
        <end position="92"/>
    </location>
</feature>
<accession>A0A6J5M6T8</accession>
<keyword evidence="1" id="KW-0472">Membrane</keyword>
<gene>
    <name evidence="2" type="ORF">UFOVP337_55</name>
</gene>
<dbReference type="EMBL" id="LR796354">
    <property type="protein sequence ID" value="CAB4139549.1"/>
    <property type="molecule type" value="Genomic_DNA"/>
</dbReference>
<sequence>MLLETIVGALVPIGVEGIKQAIGKWAGSVKATTVDEQIKLDEADIRRLEAVAKMDTPIGQPSQWVVDLRASARYVGALLVIIVGVSSLYVPVDVAIQTLALEAANIAFGFLFGSRIVAGFKK</sequence>
<organism evidence="2">
    <name type="scientific">uncultured Caudovirales phage</name>
    <dbReference type="NCBI Taxonomy" id="2100421"/>
    <lineage>
        <taxon>Viruses</taxon>
        <taxon>Duplodnaviria</taxon>
        <taxon>Heunggongvirae</taxon>
        <taxon>Uroviricota</taxon>
        <taxon>Caudoviricetes</taxon>
        <taxon>Peduoviridae</taxon>
        <taxon>Maltschvirus</taxon>
        <taxon>Maltschvirus maltsch</taxon>
    </lineage>
</organism>
<keyword evidence="1" id="KW-1133">Transmembrane helix</keyword>
<evidence type="ECO:0000256" key="1">
    <source>
        <dbReference type="SAM" id="Phobius"/>
    </source>
</evidence>
<evidence type="ECO:0000313" key="2">
    <source>
        <dbReference type="EMBL" id="CAB4139549.1"/>
    </source>
</evidence>
<protein>
    <recommendedName>
        <fullName evidence="3">Holin of 3TMs, for gene-transfer release</fullName>
    </recommendedName>
</protein>
<keyword evidence="1" id="KW-0812">Transmembrane</keyword>
<feature type="transmembrane region" description="Helical" evidence="1">
    <location>
        <begin position="98"/>
        <end position="118"/>
    </location>
</feature>
<name>A0A6J5M6T8_9CAUD</name>